<keyword evidence="2" id="KW-1185">Reference proteome</keyword>
<organism evidence="1 2">
    <name type="scientific">Popillia japonica</name>
    <name type="common">Japanese beetle</name>
    <dbReference type="NCBI Taxonomy" id="7064"/>
    <lineage>
        <taxon>Eukaryota</taxon>
        <taxon>Metazoa</taxon>
        <taxon>Ecdysozoa</taxon>
        <taxon>Arthropoda</taxon>
        <taxon>Hexapoda</taxon>
        <taxon>Insecta</taxon>
        <taxon>Pterygota</taxon>
        <taxon>Neoptera</taxon>
        <taxon>Endopterygota</taxon>
        <taxon>Coleoptera</taxon>
        <taxon>Polyphaga</taxon>
        <taxon>Scarabaeiformia</taxon>
        <taxon>Scarabaeidae</taxon>
        <taxon>Rutelinae</taxon>
        <taxon>Popillia</taxon>
    </lineage>
</organism>
<evidence type="ECO:0000313" key="1">
    <source>
        <dbReference type="EMBL" id="KAK9731002.1"/>
    </source>
</evidence>
<dbReference type="EMBL" id="JASPKY010000139">
    <property type="protein sequence ID" value="KAK9731002.1"/>
    <property type="molecule type" value="Genomic_DNA"/>
</dbReference>
<sequence>MKIFGPVPYMVTRKELLLSRPTKRPLLNRAGKKEIDNFLVSNETKNQLWIPGGRSINCQRIAGEGCKEIQEANPSMHALNFYTEMQYVAGPQRPMMCILVLKNVVNEGTKTQIEIKQVFIEHHFIKMKQYDYTSAGRHMDRKKGGTQLKAYVADSTKIDWADTDRKGQKLEEQYVKIEHHFIKMKQYDYTSAGRHMDRKKGGTQLKAYVADSTKIDWADTDRKGQKLEEQYVKSTVY</sequence>
<dbReference type="Proteomes" id="UP001458880">
    <property type="component" value="Unassembled WGS sequence"/>
</dbReference>
<accession>A0AAW1L816</accession>
<name>A0AAW1L816_POPJA</name>
<evidence type="ECO:0000313" key="2">
    <source>
        <dbReference type="Proteomes" id="UP001458880"/>
    </source>
</evidence>
<dbReference type="AlphaFoldDB" id="A0AAW1L816"/>
<gene>
    <name evidence="1" type="ORF">QE152_g14053</name>
</gene>
<reference evidence="1 2" key="1">
    <citation type="journal article" date="2024" name="BMC Genomics">
        <title>De novo assembly and annotation of Popillia japonica's genome with initial clues to its potential as an invasive pest.</title>
        <authorList>
            <person name="Cucini C."/>
            <person name="Boschi S."/>
            <person name="Funari R."/>
            <person name="Cardaioli E."/>
            <person name="Iannotti N."/>
            <person name="Marturano G."/>
            <person name="Paoli F."/>
            <person name="Bruttini M."/>
            <person name="Carapelli A."/>
            <person name="Frati F."/>
            <person name="Nardi F."/>
        </authorList>
    </citation>
    <scope>NUCLEOTIDE SEQUENCE [LARGE SCALE GENOMIC DNA]</scope>
    <source>
        <strain evidence="1">DMR45628</strain>
    </source>
</reference>
<comment type="caution">
    <text evidence="1">The sequence shown here is derived from an EMBL/GenBank/DDBJ whole genome shotgun (WGS) entry which is preliminary data.</text>
</comment>
<proteinExistence type="predicted"/>
<protein>
    <submittedName>
        <fullName evidence="1">Uncharacterized protein</fullName>
    </submittedName>
</protein>